<name>A0A225WUN3_9STRA</name>
<dbReference type="GO" id="GO:0003676">
    <property type="term" value="F:nucleic acid binding"/>
    <property type="evidence" value="ECO:0007669"/>
    <property type="project" value="InterPro"/>
</dbReference>
<organism evidence="1 2">
    <name type="scientific">Phytophthora megakarya</name>
    <dbReference type="NCBI Taxonomy" id="4795"/>
    <lineage>
        <taxon>Eukaryota</taxon>
        <taxon>Sar</taxon>
        <taxon>Stramenopiles</taxon>
        <taxon>Oomycota</taxon>
        <taxon>Peronosporomycetes</taxon>
        <taxon>Peronosporales</taxon>
        <taxon>Peronosporaceae</taxon>
        <taxon>Phytophthora</taxon>
    </lineage>
</organism>
<evidence type="ECO:0008006" key="3">
    <source>
        <dbReference type="Google" id="ProtNLM"/>
    </source>
</evidence>
<evidence type="ECO:0000313" key="1">
    <source>
        <dbReference type="EMBL" id="OWZ20798.1"/>
    </source>
</evidence>
<evidence type="ECO:0000313" key="2">
    <source>
        <dbReference type="Proteomes" id="UP000198211"/>
    </source>
</evidence>
<dbReference type="OrthoDB" id="122479at2759"/>
<dbReference type="SUPFAM" id="SSF53098">
    <property type="entry name" value="Ribonuclease H-like"/>
    <property type="match status" value="1"/>
</dbReference>
<comment type="caution">
    <text evidence="1">The sequence shown here is derived from an EMBL/GenBank/DDBJ whole genome shotgun (WGS) entry which is preliminary data.</text>
</comment>
<dbReference type="Gene3D" id="3.30.420.10">
    <property type="entry name" value="Ribonuclease H-like superfamily/Ribonuclease H"/>
    <property type="match status" value="1"/>
</dbReference>
<dbReference type="AlphaFoldDB" id="A0A225WUN3"/>
<reference evidence="2" key="1">
    <citation type="submission" date="2017-03" db="EMBL/GenBank/DDBJ databases">
        <title>Phytopthora megakarya and P. palmivora, two closely related causual agents of cacao black pod achieved similar genome size and gene model numbers by different mechanisms.</title>
        <authorList>
            <person name="Ali S."/>
            <person name="Shao J."/>
            <person name="Larry D.J."/>
            <person name="Kronmiller B."/>
            <person name="Shen D."/>
            <person name="Strem M.D."/>
            <person name="Melnick R.L."/>
            <person name="Guiltinan M.J."/>
            <person name="Tyler B.M."/>
            <person name="Meinhardt L.W."/>
            <person name="Bailey B.A."/>
        </authorList>
    </citation>
    <scope>NUCLEOTIDE SEQUENCE [LARGE SCALE GENOMIC DNA]</scope>
    <source>
        <strain evidence="2">zdho120</strain>
    </source>
</reference>
<sequence length="67" mass="7384">MDFLGMGETYDSPRYLLVLKDEITHFCELIACDSPSSDVAAAGVLDWAKSFGLPAAWMPDQSSHFKT</sequence>
<keyword evidence="2" id="KW-1185">Reference proteome</keyword>
<dbReference type="InterPro" id="IPR036397">
    <property type="entry name" value="RNaseH_sf"/>
</dbReference>
<proteinExistence type="predicted"/>
<dbReference type="EMBL" id="NBNE01000288">
    <property type="protein sequence ID" value="OWZ20798.1"/>
    <property type="molecule type" value="Genomic_DNA"/>
</dbReference>
<accession>A0A225WUN3</accession>
<dbReference type="InterPro" id="IPR012337">
    <property type="entry name" value="RNaseH-like_sf"/>
</dbReference>
<gene>
    <name evidence="1" type="ORF">PHMEG_0004735</name>
</gene>
<dbReference type="Proteomes" id="UP000198211">
    <property type="component" value="Unassembled WGS sequence"/>
</dbReference>
<protein>
    <recommendedName>
        <fullName evidence="3">Integrase catalytic domain-containing protein</fullName>
    </recommendedName>
</protein>